<keyword evidence="10" id="KW-1185">Reference proteome</keyword>
<name>A0AAD7DGB6_MYCRO</name>
<evidence type="ECO:0000256" key="4">
    <source>
        <dbReference type="ARBA" id="ARBA00022777"/>
    </source>
</evidence>
<keyword evidence="2" id="KW-0808">Transferase</keyword>
<dbReference type="Gene3D" id="2.60.200.30">
    <property type="entry name" value="Probable inorganic polyphosphate/atp-NAD kinase, domain 2"/>
    <property type="match status" value="1"/>
</dbReference>
<sequence length="377" mass="41184">MFSVLRVLRRTLQQNPSRAHLTTPYTPPKLAWGPSRRSMSSKPPLPPPAWHRFQHPPKAILIVNKLRTQPVILAIDAFLEHVHATYPGVRVFHEDRSDIPHGAEVWQPGEKAEKIDLVVTLGGDGTILHASSLFSIGAVPPVLSFSMGTLGFLLPFHIDDFAKALESVYTGKATILDRMRLACTFYNEDLTKKGDDGEAWQVMNEIALHRGSSPHLNTIDIYVDGQHLTEAVSDGLIVSTPTGSTAYSLSAGGPIVHPSLSALVLTPICPRSLSFRPLVFPSSSSITLRIGDRSRAPAGVSMDGRASRTLNPGESVTVHASPYPVPCINRSSIAEEDPEVHEGAGPGKEDDWVRDINNLLQYNATFRSKALLRHSRT</sequence>
<protein>
    <submittedName>
        <fullName evidence="9">ATP-NAD kinase-like domain-containing protein</fullName>
    </submittedName>
</protein>
<keyword evidence="5" id="KW-0067">ATP-binding</keyword>
<keyword evidence="7" id="KW-0520">NAD</keyword>
<dbReference type="InterPro" id="IPR002504">
    <property type="entry name" value="NADK"/>
</dbReference>
<organism evidence="9 10">
    <name type="scientific">Mycena rosella</name>
    <name type="common">Pink bonnet</name>
    <name type="synonym">Agaricus rosellus</name>
    <dbReference type="NCBI Taxonomy" id="1033263"/>
    <lineage>
        <taxon>Eukaryota</taxon>
        <taxon>Fungi</taxon>
        <taxon>Dikarya</taxon>
        <taxon>Basidiomycota</taxon>
        <taxon>Agaricomycotina</taxon>
        <taxon>Agaricomycetes</taxon>
        <taxon>Agaricomycetidae</taxon>
        <taxon>Agaricales</taxon>
        <taxon>Marasmiineae</taxon>
        <taxon>Mycenaceae</taxon>
        <taxon>Mycena</taxon>
    </lineage>
</organism>
<dbReference type="HAMAP" id="MF_00361">
    <property type="entry name" value="NAD_kinase"/>
    <property type="match status" value="1"/>
</dbReference>
<dbReference type="PANTHER" id="PTHR20275:SF26">
    <property type="entry name" value="NADH KINASE POS5, MITOCHONDRIAL"/>
    <property type="match status" value="1"/>
</dbReference>
<evidence type="ECO:0000256" key="3">
    <source>
        <dbReference type="ARBA" id="ARBA00022741"/>
    </source>
</evidence>
<evidence type="ECO:0000256" key="7">
    <source>
        <dbReference type="ARBA" id="ARBA00023027"/>
    </source>
</evidence>
<feature type="region of interest" description="Disordered" evidence="8">
    <location>
        <begin position="16"/>
        <end position="45"/>
    </location>
</feature>
<proteinExistence type="inferred from homology"/>
<dbReference type="GO" id="GO:0003951">
    <property type="term" value="F:NAD+ kinase activity"/>
    <property type="evidence" value="ECO:0007669"/>
    <property type="project" value="InterPro"/>
</dbReference>
<comment type="caution">
    <text evidence="9">The sequence shown here is derived from an EMBL/GenBank/DDBJ whole genome shotgun (WGS) entry which is preliminary data.</text>
</comment>
<dbReference type="GO" id="GO:0006741">
    <property type="term" value="P:NADP+ biosynthetic process"/>
    <property type="evidence" value="ECO:0007669"/>
    <property type="project" value="InterPro"/>
</dbReference>
<dbReference type="PANTHER" id="PTHR20275">
    <property type="entry name" value="NAD KINASE"/>
    <property type="match status" value="1"/>
</dbReference>
<dbReference type="InterPro" id="IPR017437">
    <property type="entry name" value="ATP-NAD_kinase_PpnK-typ_C"/>
</dbReference>
<keyword evidence="6" id="KW-0521">NADP</keyword>
<dbReference type="FunFam" id="2.60.200.30:FF:000009">
    <property type="entry name" value="Poly(P)/ATP NAD kinase"/>
    <property type="match status" value="1"/>
</dbReference>
<gene>
    <name evidence="9" type="ORF">B0H17DRAFT_1064654</name>
</gene>
<keyword evidence="4 9" id="KW-0418">Kinase</keyword>
<dbReference type="Pfam" id="PF20143">
    <property type="entry name" value="NAD_kinase_C"/>
    <property type="match status" value="1"/>
</dbReference>
<evidence type="ECO:0000256" key="1">
    <source>
        <dbReference type="ARBA" id="ARBA00010995"/>
    </source>
</evidence>
<dbReference type="GO" id="GO:0005524">
    <property type="term" value="F:ATP binding"/>
    <property type="evidence" value="ECO:0007669"/>
    <property type="project" value="UniProtKB-KW"/>
</dbReference>
<evidence type="ECO:0000313" key="10">
    <source>
        <dbReference type="Proteomes" id="UP001221757"/>
    </source>
</evidence>
<keyword evidence="3" id="KW-0547">Nucleotide-binding</keyword>
<comment type="similarity">
    <text evidence="1">Belongs to the NAD kinase family.</text>
</comment>
<dbReference type="EMBL" id="JARKIE010000063">
    <property type="protein sequence ID" value="KAJ7690729.1"/>
    <property type="molecule type" value="Genomic_DNA"/>
</dbReference>
<dbReference type="SUPFAM" id="SSF111331">
    <property type="entry name" value="NAD kinase/diacylglycerol kinase-like"/>
    <property type="match status" value="1"/>
</dbReference>
<dbReference type="GO" id="GO:0019674">
    <property type="term" value="P:NAD+ metabolic process"/>
    <property type="evidence" value="ECO:0007669"/>
    <property type="project" value="InterPro"/>
</dbReference>
<evidence type="ECO:0000256" key="5">
    <source>
        <dbReference type="ARBA" id="ARBA00022840"/>
    </source>
</evidence>
<reference evidence="9" key="1">
    <citation type="submission" date="2023-03" db="EMBL/GenBank/DDBJ databases">
        <title>Massive genome expansion in bonnet fungi (Mycena s.s.) driven by repeated elements and novel gene families across ecological guilds.</title>
        <authorList>
            <consortium name="Lawrence Berkeley National Laboratory"/>
            <person name="Harder C.B."/>
            <person name="Miyauchi S."/>
            <person name="Viragh M."/>
            <person name="Kuo A."/>
            <person name="Thoen E."/>
            <person name="Andreopoulos B."/>
            <person name="Lu D."/>
            <person name="Skrede I."/>
            <person name="Drula E."/>
            <person name="Henrissat B."/>
            <person name="Morin E."/>
            <person name="Kohler A."/>
            <person name="Barry K."/>
            <person name="LaButti K."/>
            <person name="Morin E."/>
            <person name="Salamov A."/>
            <person name="Lipzen A."/>
            <person name="Mereny Z."/>
            <person name="Hegedus B."/>
            <person name="Baldrian P."/>
            <person name="Stursova M."/>
            <person name="Weitz H."/>
            <person name="Taylor A."/>
            <person name="Grigoriev I.V."/>
            <person name="Nagy L.G."/>
            <person name="Martin F."/>
            <person name="Kauserud H."/>
        </authorList>
    </citation>
    <scope>NUCLEOTIDE SEQUENCE</scope>
    <source>
        <strain evidence="9">CBHHK067</strain>
    </source>
</reference>
<dbReference type="AlphaFoldDB" id="A0AAD7DGB6"/>
<dbReference type="InterPro" id="IPR017438">
    <property type="entry name" value="ATP-NAD_kinase_N"/>
</dbReference>
<dbReference type="Gene3D" id="3.40.50.10330">
    <property type="entry name" value="Probable inorganic polyphosphate/atp-NAD kinase, domain 1"/>
    <property type="match status" value="1"/>
</dbReference>
<dbReference type="Proteomes" id="UP001221757">
    <property type="component" value="Unassembled WGS sequence"/>
</dbReference>
<accession>A0AAD7DGB6</accession>
<dbReference type="Pfam" id="PF01513">
    <property type="entry name" value="NAD_kinase"/>
    <property type="match status" value="1"/>
</dbReference>
<evidence type="ECO:0000313" key="9">
    <source>
        <dbReference type="EMBL" id="KAJ7690729.1"/>
    </source>
</evidence>
<evidence type="ECO:0000256" key="6">
    <source>
        <dbReference type="ARBA" id="ARBA00022857"/>
    </source>
</evidence>
<evidence type="ECO:0000256" key="2">
    <source>
        <dbReference type="ARBA" id="ARBA00022679"/>
    </source>
</evidence>
<evidence type="ECO:0000256" key="8">
    <source>
        <dbReference type="SAM" id="MobiDB-lite"/>
    </source>
</evidence>
<dbReference type="InterPro" id="IPR016064">
    <property type="entry name" value="NAD/diacylglycerol_kinase_sf"/>
</dbReference>